<evidence type="ECO:0000313" key="3">
    <source>
        <dbReference type="Proteomes" id="UP001209318"/>
    </source>
</evidence>
<evidence type="ECO:0000313" key="2">
    <source>
        <dbReference type="EMBL" id="MCU9614721.1"/>
    </source>
</evidence>
<evidence type="ECO:0000259" key="1">
    <source>
        <dbReference type="Pfam" id="PF09350"/>
    </source>
</evidence>
<comment type="caution">
    <text evidence="2">The sequence shown here is derived from an EMBL/GenBank/DDBJ whole genome shotgun (WGS) entry which is preliminary data.</text>
</comment>
<protein>
    <submittedName>
        <fullName evidence="2">DUF1992 domain-containing protein</fullName>
    </submittedName>
</protein>
<dbReference type="AlphaFoldDB" id="A0AAE3IWK6"/>
<dbReference type="EMBL" id="JAOUSF010000005">
    <property type="protein sequence ID" value="MCU9614721.1"/>
    <property type="molecule type" value="Genomic_DNA"/>
</dbReference>
<dbReference type="InterPro" id="IPR018961">
    <property type="entry name" value="DnaJ_homolog_subfam-C_membr-28"/>
</dbReference>
<dbReference type="Pfam" id="PF09350">
    <property type="entry name" value="DJC28_CD"/>
    <property type="match status" value="1"/>
</dbReference>
<name>A0AAE3IWK6_9BACI</name>
<keyword evidence="3" id="KW-1185">Reference proteome</keyword>
<reference evidence="2" key="1">
    <citation type="submission" date="2022-10" db="EMBL/GenBank/DDBJ databases">
        <title>Description of Fervidibacillus gen. nov. in the family Fervidibacillaceae fam. nov. with two species, Fervidibacillus albus sp. nov., and Fervidibacillus halotolerans sp. nov., isolated from tidal flat sediments.</title>
        <authorList>
            <person name="Kwon K.K."/>
            <person name="Yang S.-H."/>
        </authorList>
    </citation>
    <scope>NUCLEOTIDE SEQUENCE</scope>
    <source>
        <strain evidence="2">JCM 19140</strain>
    </source>
</reference>
<accession>A0AAE3IWK6</accession>
<proteinExistence type="predicted"/>
<feature type="domain" description="DnaJ homologue subfamily C member 28 conserved" evidence="1">
    <location>
        <begin position="20"/>
        <end position="70"/>
    </location>
</feature>
<sequence>MSNHYNDLIGDILESAGEKDNYKGKGMGKPLPKEYLQRDLFQNFQQKAKDAGYVPQWIKLRKEIAALLETATTEDEIKVINKKIKEYNSLCPTSLQKGMVQLTTLEKAKEIW</sequence>
<dbReference type="Proteomes" id="UP001209318">
    <property type="component" value="Unassembled WGS sequence"/>
</dbReference>
<gene>
    <name evidence="2" type="ORF">OEV98_14350</name>
</gene>
<organism evidence="2 3">
    <name type="scientific">Perspicuibacillus lycopersici</name>
    <dbReference type="NCBI Taxonomy" id="1325689"/>
    <lineage>
        <taxon>Bacteria</taxon>
        <taxon>Bacillati</taxon>
        <taxon>Bacillota</taxon>
        <taxon>Bacilli</taxon>
        <taxon>Bacillales</taxon>
        <taxon>Bacillaceae</taxon>
        <taxon>Perspicuibacillus</taxon>
    </lineage>
</organism>
<dbReference type="RefSeq" id="WP_263074045.1">
    <property type="nucleotide sequence ID" value="NZ_JAOUSF010000005.1"/>
</dbReference>